<dbReference type="InterPro" id="IPR006139">
    <property type="entry name" value="D-isomer_2_OHA_DH_cat_dom"/>
</dbReference>
<dbReference type="PANTHER" id="PTHR10996">
    <property type="entry name" value="2-HYDROXYACID DEHYDROGENASE-RELATED"/>
    <property type="match status" value="1"/>
</dbReference>
<gene>
    <name evidence="7" type="ORF">C7450_102541</name>
</gene>
<evidence type="ECO:0000259" key="5">
    <source>
        <dbReference type="Pfam" id="PF00389"/>
    </source>
</evidence>
<dbReference type="Pfam" id="PF02826">
    <property type="entry name" value="2-Hacid_dh_C"/>
    <property type="match status" value="1"/>
</dbReference>
<dbReference type="InterPro" id="IPR036291">
    <property type="entry name" value="NAD(P)-bd_dom_sf"/>
</dbReference>
<keyword evidence="3" id="KW-0520">NAD</keyword>
<dbReference type="InterPro" id="IPR006140">
    <property type="entry name" value="D-isomer_DH_NAD-bd"/>
</dbReference>
<sequence length="312" mass="33258">MPEGTPELLVVGERPDWYLERLASEFTLHLLPSGRPEELDAAVAQRVEALTSGGVLSGELIAALPHLRLVAHGGAGYDKVDVSALRARDIRLTNTPGVTDGCVADMAFALLLAVGRRITAGDAFVRARAWESGDFPLVPRVHGQPIGILGLGRIGQAIARRAAGFDMPVFYHNRRAVEGVPYTYCETPVDLAARSTFLVVACPGGAATHHLVDAQVLEALGPDGIVVNIARGSIIDEVALADALEKGVIKGAGLDVFEHEPSVPQRLLDNQNTVLMPHRGGGTFETWRDACDLVRANVRAHFAGQPLPTPVF</sequence>
<dbReference type="Gene3D" id="3.40.50.720">
    <property type="entry name" value="NAD(P)-binding Rossmann-like Domain"/>
    <property type="match status" value="2"/>
</dbReference>
<name>A0A2V3UE78_9HYPH</name>
<dbReference type="SUPFAM" id="SSF52283">
    <property type="entry name" value="Formate/glycerate dehydrogenase catalytic domain-like"/>
    <property type="match status" value="1"/>
</dbReference>
<dbReference type="GO" id="GO:0051287">
    <property type="term" value="F:NAD binding"/>
    <property type="evidence" value="ECO:0007669"/>
    <property type="project" value="InterPro"/>
</dbReference>
<dbReference type="AlphaFoldDB" id="A0A2V3UE78"/>
<keyword evidence="2 4" id="KW-0560">Oxidoreductase</keyword>
<dbReference type="PROSITE" id="PS00065">
    <property type="entry name" value="D_2_HYDROXYACID_DH_1"/>
    <property type="match status" value="1"/>
</dbReference>
<comment type="caution">
    <text evidence="7">The sequence shown here is derived from an EMBL/GenBank/DDBJ whole genome shotgun (WGS) entry which is preliminary data.</text>
</comment>
<evidence type="ECO:0000313" key="8">
    <source>
        <dbReference type="Proteomes" id="UP000248021"/>
    </source>
</evidence>
<dbReference type="InterPro" id="IPR050223">
    <property type="entry name" value="D-isomer_2-hydroxyacid_DH"/>
</dbReference>
<proteinExistence type="inferred from homology"/>
<dbReference type="GO" id="GO:0005829">
    <property type="term" value="C:cytosol"/>
    <property type="evidence" value="ECO:0007669"/>
    <property type="project" value="TreeGrafter"/>
</dbReference>
<evidence type="ECO:0000256" key="3">
    <source>
        <dbReference type="ARBA" id="ARBA00023027"/>
    </source>
</evidence>
<dbReference type="SUPFAM" id="SSF51735">
    <property type="entry name" value="NAD(P)-binding Rossmann-fold domains"/>
    <property type="match status" value="1"/>
</dbReference>
<dbReference type="GO" id="GO:0030267">
    <property type="term" value="F:glyoxylate reductase (NADPH) activity"/>
    <property type="evidence" value="ECO:0007669"/>
    <property type="project" value="TreeGrafter"/>
</dbReference>
<dbReference type="RefSeq" id="WP_110373744.1">
    <property type="nucleotide sequence ID" value="NZ_JAHBRY010000002.1"/>
</dbReference>
<dbReference type="PANTHER" id="PTHR10996:SF178">
    <property type="entry name" value="2-HYDROXYACID DEHYDROGENASE YGL185C-RELATED"/>
    <property type="match status" value="1"/>
</dbReference>
<keyword evidence="1" id="KW-0521">NADP</keyword>
<feature type="domain" description="D-isomer specific 2-hydroxyacid dehydrogenase NAD-binding" evidence="6">
    <location>
        <begin position="108"/>
        <end position="280"/>
    </location>
</feature>
<dbReference type="FunFam" id="3.40.50.720:FF:000213">
    <property type="entry name" value="Putative 2-hydroxyacid dehydrogenase"/>
    <property type="match status" value="1"/>
</dbReference>
<dbReference type="InterPro" id="IPR029752">
    <property type="entry name" value="D-isomer_DH_CS1"/>
</dbReference>
<accession>A0A2V3UE78</accession>
<evidence type="ECO:0000256" key="2">
    <source>
        <dbReference type="ARBA" id="ARBA00023002"/>
    </source>
</evidence>
<evidence type="ECO:0000256" key="4">
    <source>
        <dbReference type="RuleBase" id="RU003719"/>
    </source>
</evidence>
<comment type="similarity">
    <text evidence="4">Belongs to the D-isomer specific 2-hydroxyacid dehydrogenase family.</text>
</comment>
<organism evidence="7 8">
    <name type="scientific">Chelatococcus asaccharovorans</name>
    <dbReference type="NCBI Taxonomy" id="28210"/>
    <lineage>
        <taxon>Bacteria</taxon>
        <taxon>Pseudomonadati</taxon>
        <taxon>Pseudomonadota</taxon>
        <taxon>Alphaproteobacteria</taxon>
        <taxon>Hyphomicrobiales</taxon>
        <taxon>Chelatococcaceae</taxon>
        <taxon>Chelatococcus</taxon>
    </lineage>
</organism>
<dbReference type="GO" id="GO:0016618">
    <property type="term" value="F:hydroxypyruvate reductase [NAD(P)H] activity"/>
    <property type="evidence" value="ECO:0007669"/>
    <property type="project" value="TreeGrafter"/>
</dbReference>
<dbReference type="Proteomes" id="UP000248021">
    <property type="component" value="Unassembled WGS sequence"/>
</dbReference>
<protein>
    <submittedName>
        <fullName evidence="7">Lactate dehydrogenase-like 2-hydroxyacid dehydrogenase</fullName>
    </submittedName>
</protein>
<feature type="domain" description="D-isomer specific 2-hydroxyacid dehydrogenase catalytic" evidence="5">
    <location>
        <begin position="39"/>
        <end position="311"/>
    </location>
</feature>
<evidence type="ECO:0000313" key="7">
    <source>
        <dbReference type="EMBL" id="PXW63623.1"/>
    </source>
</evidence>
<dbReference type="OrthoDB" id="9793626at2"/>
<keyword evidence="8" id="KW-1185">Reference proteome</keyword>
<evidence type="ECO:0000259" key="6">
    <source>
        <dbReference type="Pfam" id="PF02826"/>
    </source>
</evidence>
<dbReference type="CDD" id="cd12156">
    <property type="entry name" value="HPPR"/>
    <property type="match status" value="1"/>
</dbReference>
<evidence type="ECO:0000256" key="1">
    <source>
        <dbReference type="ARBA" id="ARBA00022857"/>
    </source>
</evidence>
<dbReference type="EMBL" id="QJJK01000002">
    <property type="protein sequence ID" value="PXW63623.1"/>
    <property type="molecule type" value="Genomic_DNA"/>
</dbReference>
<reference evidence="7 8" key="1">
    <citation type="submission" date="2018-05" db="EMBL/GenBank/DDBJ databases">
        <title>Genomic Encyclopedia of Type Strains, Phase IV (KMG-IV): sequencing the most valuable type-strain genomes for metagenomic binning, comparative biology and taxonomic classification.</title>
        <authorList>
            <person name="Goeker M."/>
        </authorList>
    </citation>
    <scope>NUCLEOTIDE SEQUENCE [LARGE SCALE GENOMIC DNA]</scope>
    <source>
        <strain evidence="7 8">DSM 6462</strain>
    </source>
</reference>
<dbReference type="Pfam" id="PF00389">
    <property type="entry name" value="2-Hacid_dh"/>
    <property type="match status" value="1"/>
</dbReference>